<dbReference type="AlphaFoldDB" id="A0A4V2MVX4"/>
<protein>
    <submittedName>
        <fullName evidence="1">Uncharacterized protein</fullName>
    </submittedName>
</protein>
<evidence type="ECO:0000313" key="1">
    <source>
        <dbReference type="EMBL" id="TCD63907.1"/>
    </source>
</evidence>
<accession>A0A4V2MVX4</accession>
<organism evidence="1 2">
    <name type="scientific">Steccherinum ochraceum</name>
    <dbReference type="NCBI Taxonomy" id="92696"/>
    <lineage>
        <taxon>Eukaryota</taxon>
        <taxon>Fungi</taxon>
        <taxon>Dikarya</taxon>
        <taxon>Basidiomycota</taxon>
        <taxon>Agaricomycotina</taxon>
        <taxon>Agaricomycetes</taxon>
        <taxon>Polyporales</taxon>
        <taxon>Steccherinaceae</taxon>
        <taxon>Steccherinum</taxon>
    </lineage>
</organism>
<name>A0A4V2MVX4_9APHY</name>
<dbReference type="Proteomes" id="UP000292702">
    <property type="component" value="Unassembled WGS sequence"/>
</dbReference>
<dbReference type="EMBL" id="RWJN01000267">
    <property type="protein sequence ID" value="TCD63907.1"/>
    <property type="molecule type" value="Genomic_DNA"/>
</dbReference>
<comment type="caution">
    <text evidence="1">The sequence shown here is derived from an EMBL/GenBank/DDBJ whole genome shotgun (WGS) entry which is preliminary data.</text>
</comment>
<keyword evidence="2" id="KW-1185">Reference proteome</keyword>
<proteinExistence type="predicted"/>
<sequence>MLHVYFQRWCIRGSEDEPGTAEEIGQLLFQSGSFPTIWSTNITSAQSDLLFIIRTLQVIADPSPLFLPSDKRRERSDPPKSEEFNEWFSHEMAQCLASESTPIRVRLYALDVFTALFMRGLHSVLRKTYAKCFLACAYGMGYTPPPGQAALTDTSDRPEEALGPMLSQMTRTVSMQLQANVGLDPLHVTFAWELMEPLTQLCEFGSYREVLRSKNIHHLMILLCRTVLQEQAARKPAISMSDRQWPWLDSWIRLGIFSTSPSRPLDEQFSSSVKLFKEDGFKKIWQCHYGNADKEYLIHSDFDWMVYVMREARTSPSTYSHGSTKLYFPRTVVYCMTMLCEVPDVANESRRKRLYSDVSWAMKTGGVLGHAGLKLARALCGRERDVAVDSMRSVISGFRPFVNLSQTLSLLLATYYQSSDDFYGIPESYLLHMAYLDILSGILQLNDGDFPSVLAAHMDNCFSVASLMRSNSHEWDESELHMMRLCLGRHVDDRPWKLSFPASAIDQGDSYPNTFIRDIWFRLEQFFSKYLLHCPLPDAMRTEEGILIGLKLSCSCWQIYDTHPLPDEALSTMTRLLQEVLDLPHDEVAEFDRQIEIQRAFRRVSQVIQHDELHLAAETKTAWCTARDVLRHHIDISVETLEPPLTALALSYDDNPSATELK</sequence>
<dbReference type="OrthoDB" id="3219854at2759"/>
<evidence type="ECO:0000313" key="2">
    <source>
        <dbReference type="Proteomes" id="UP000292702"/>
    </source>
</evidence>
<reference evidence="1 2" key="1">
    <citation type="submission" date="2018-11" db="EMBL/GenBank/DDBJ databases">
        <title>Genome assembly of Steccherinum ochraceum LE-BIN_3174, the white-rot fungus of the Steccherinaceae family (The Residual Polyporoid clade, Polyporales, Basidiomycota).</title>
        <authorList>
            <person name="Fedorova T.V."/>
            <person name="Glazunova O.A."/>
            <person name="Landesman E.O."/>
            <person name="Moiseenko K.V."/>
            <person name="Psurtseva N.V."/>
            <person name="Savinova O.S."/>
            <person name="Shakhova N.V."/>
            <person name="Tyazhelova T.V."/>
            <person name="Vasina D.V."/>
        </authorList>
    </citation>
    <scope>NUCLEOTIDE SEQUENCE [LARGE SCALE GENOMIC DNA]</scope>
    <source>
        <strain evidence="1 2">LE-BIN_3174</strain>
    </source>
</reference>
<gene>
    <name evidence="1" type="ORF">EIP91_004786</name>
</gene>